<evidence type="ECO:0000313" key="3">
    <source>
        <dbReference type="EMBL" id="MFC5467007.1"/>
    </source>
</evidence>
<evidence type="ECO:0000259" key="2">
    <source>
        <dbReference type="PROSITE" id="PS50966"/>
    </source>
</evidence>
<accession>A0ABW0LPV5</accession>
<keyword evidence="4" id="KW-1185">Reference proteome</keyword>
<proteinExistence type="predicted"/>
<name>A0ABW0LPV5_9BACI</name>
<dbReference type="EMBL" id="JBHSMC010000045">
    <property type="protein sequence ID" value="MFC5467007.1"/>
    <property type="molecule type" value="Genomic_DNA"/>
</dbReference>
<keyword evidence="1" id="KW-0479">Metal-binding</keyword>
<gene>
    <name evidence="3" type="ORF">ACFPM4_19970</name>
</gene>
<dbReference type="InterPro" id="IPR007527">
    <property type="entry name" value="Znf_SWIM"/>
</dbReference>
<evidence type="ECO:0000313" key="4">
    <source>
        <dbReference type="Proteomes" id="UP001596147"/>
    </source>
</evidence>
<dbReference type="Pfam" id="PF04434">
    <property type="entry name" value="SWIM"/>
    <property type="match status" value="1"/>
</dbReference>
<organism evidence="3 4">
    <name type="scientific">Lederbergia graminis</name>
    <dbReference type="NCBI Taxonomy" id="735518"/>
    <lineage>
        <taxon>Bacteria</taxon>
        <taxon>Bacillati</taxon>
        <taxon>Bacillota</taxon>
        <taxon>Bacilli</taxon>
        <taxon>Bacillales</taxon>
        <taxon>Bacillaceae</taxon>
        <taxon>Lederbergia</taxon>
    </lineage>
</organism>
<dbReference type="RefSeq" id="WP_382355802.1">
    <property type="nucleotide sequence ID" value="NZ_JBHSMC010000045.1"/>
</dbReference>
<dbReference type="PROSITE" id="PS50966">
    <property type="entry name" value="ZF_SWIM"/>
    <property type="match status" value="1"/>
</dbReference>
<keyword evidence="1" id="KW-0862">Zinc</keyword>
<evidence type="ECO:0000256" key="1">
    <source>
        <dbReference type="PROSITE-ProRule" id="PRU00325"/>
    </source>
</evidence>
<comment type="caution">
    <text evidence="3">The sequence shown here is derived from an EMBL/GenBank/DDBJ whole genome shotgun (WGS) entry which is preliminary data.</text>
</comment>
<protein>
    <submittedName>
        <fullName evidence="3">SWIM zinc finger domain-containing protein</fullName>
    </submittedName>
</protein>
<keyword evidence="1" id="KW-0863">Zinc-finger</keyword>
<reference evidence="4" key="1">
    <citation type="journal article" date="2019" name="Int. J. Syst. Evol. Microbiol.">
        <title>The Global Catalogue of Microorganisms (GCM) 10K type strain sequencing project: providing services to taxonomists for standard genome sequencing and annotation.</title>
        <authorList>
            <consortium name="The Broad Institute Genomics Platform"/>
            <consortium name="The Broad Institute Genome Sequencing Center for Infectious Disease"/>
            <person name="Wu L."/>
            <person name="Ma J."/>
        </authorList>
    </citation>
    <scope>NUCLEOTIDE SEQUENCE [LARGE SCALE GENOMIC DNA]</scope>
    <source>
        <strain evidence="4">CGMCC 1.12237</strain>
    </source>
</reference>
<sequence>MNILNFEEFVSEKVKERGYDYYASGSIVEKYVGADEYLLVVNGSDRYEVVVKLGENGEIISSNCDCPYDYGPICKHQVAAFYELLEDIHGIKQEVKKIGKKSGKKIEKKIELIDVLRELSKEELITVILELAEKDEVLESNLVYKYSKHDYEDEIKHCKKAIKEVVRAHKGRQGFIHYRDVFDYVRDMEAILEKASKTSNHNVAVAIPLLVLEEAIKAFQYADDSSGSIGFLVRGAIKELSEIAIYAEDYELEQRAEIFDAILRQCDRPIFKGWEEFSIELLSVCIEFADVPTLRARLQDKVNTLLLTAADNRYHKEQLLEILFDILNENGTSEEVEAFLKENLQYSSFREKFIQQQLREGNYQKALELAVEGESQDEKLRGLVLQWKAYRYKAYKGLGYKEDQVKLAKELLFAGKFDYYVELKELCAKDDPNFYEDLKREMKKNISSWHVESTYLLVIEAEKDLEAMLDYVMEKPDNIERYKDKLIEEYRVEVIEIYTKFVQGLASSATNRKDYKLVCKKLKDYLYIAGKEKQEALKEEFKTLYNRKPAFIDELGKL</sequence>
<feature type="domain" description="SWIM-type" evidence="2">
    <location>
        <begin position="47"/>
        <end position="85"/>
    </location>
</feature>
<dbReference type="Proteomes" id="UP001596147">
    <property type="component" value="Unassembled WGS sequence"/>
</dbReference>